<dbReference type="PROSITE" id="PS00041">
    <property type="entry name" value="HTH_ARAC_FAMILY_1"/>
    <property type="match status" value="1"/>
</dbReference>
<dbReference type="InterPro" id="IPR018062">
    <property type="entry name" value="HTH_AraC-typ_CS"/>
</dbReference>
<evidence type="ECO:0000313" key="6">
    <source>
        <dbReference type="EMBL" id="GHA21615.1"/>
    </source>
</evidence>
<evidence type="ECO:0000313" key="7">
    <source>
        <dbReference type="Proteomes" id="UP000614811"/>
    </source>
</evidence>
<reference evidence="6" key="1">
    <citation type="journal article" date="2014" name="Int. J. Syst. Evol. Microbiol.">
        <title>Complete genome sequence of Corynebacterium casei LMG S-19264T (=DSM 44701T), isolated from a smear-ripened cheese.</title>
        <authorList>
            <consortium name="US DOE Joint Genome Institute (JGI-PGF)"/>
            <person name="Walter F."/>
            <person name="Albersmeier A."/>
            <person name="Kalinowski J."/>
            <person name="Ruckert C."/>
        </authorList>
    </citation>
    <scope>NUCLEOTIDE SEQUENCE</scope>
    <source>
        <strain evidence="6">KCTC 12711</strain>
    </source>
</reference>
<dbReference type="PROSITE" id="PS01124">
    <property type="entry name" value="HTH_ARAC_FAMILY_2"/>
    <property type="match status" value="1"/>
</dbReference>
<feature type="transmembrane region" description="Helical" evidence="4">
    <location>
        <begin position="36"/>
        <end position="54"/>
    </location>
</feature>
<feature type="transmembrane region" description="Helical" evidence="4">
    <location>
        <begin position="6"/>
        <end position="24"/>
    </location>
</feature>
<feature type="transmembrane region" description="Helical" evidence="4">
    <location>
        <begin position="176"/>
        <end position="198"/>
    </location>
</feature>
<evidence type="ECO:0000256" key="1">
    <source>
        <dbReference type="ARBA" id="ARBA00023015"/>
    </source>
</evidence>
<keyword evidence="7" id="KW-1185">Reference proteome</keyword>
<protein>
    <recommendedName>
        <fullName evidence="5">HTH araC/xylS-type domain-containing protein</fullName>
    </recommendedName>
</protein>
<dbReference type="SUPFAM" id="SSF46689">
    <property type="entry name" value="Homeodomain-like"/>
    <property type="match status" value="1"/>
</dbReference>
<gene>
    <name evidence="6" type="ORF">GCM10008090_34420</name>
</gene>
<dbReference type="Pfam" id="PF12833">
    <property type="entry name" value="HTH_18"/>
    <property type="match status" value="1"/>
</dbReference>
<keyword evidence="4" id="KW-0812">Transmembrane</keyword>
<keyword evidence="4" id="KW-0472">Membrane</keyword>
<reference evidence="6" key="2">
    <citation type="submission" date="2020-09" db="EMBL/GenBank/DDBJ databases">
        <authorList>
            <person name="Sun Q."/>
            <person name="Kim S."/>
        </authorList>
    </citation>
    <scope>NUCLEOTIDE SEQUENCE</scope>
    <source>
        <strain evidence="6">KCTC 12711</strain>
    </source>
</reference>
<keyword evidence="2" id="KW-0238">DNA-binding</keyword>
<evidence type="ECO:0000256" key="4">
    <source>
        <dbReference type="SAM" id="Phobius"/>
    </source>
</evidence>
<evidence type="ECO:0000256" key="3">
    <source>
        <dbReference type="ARBA" id="ARBA00023163"/>
    </source>
</evidence>
<dbReference type="InterPro" id="IPR018060">
    <property type="entry name" value="HTH_AraC"/>
</dbReference>
<organism evidence="6 7">
    <name type="scientific">Arenicella chitinivorans</name>
    <dbReference type="NCBI Taxonomy" id="1329800"/>
    <lineage>
        <taxon>Bacteria</taxon>
        <taxon>Pseudomonadati</taxon>
        <taxon>Pseudomonadota</taxon>
        <taxon>Gammaproteobacteria</taxon>
        <taxon>Arenicellales</taxon>
        <taxon>Arenicellaceae</taxon>
        <taxon>Arenicella</taxon>
    </lineage>
</organism>
<dbReference type="SMART" id="SM00342">
    <property type="entry name" value="HTH_ARAC"/>
    <property type="match status" value="1"/>
</dbReference>
<keyword evidence="3" id="KW-0804">Transcription</keyword>
<feature type="transmembrane region" description="Helical" evidence="4">
    <location>
        <begin position="134"/>
        <end position="155"/>
    </location>
</feature>
<dbReference type="PRINTS" id="PR00032">
    <property type="entry name" value="HTHARAC"/>
</dbReference>
<feature type="transmembrane region" description="Helical" evidence="4">
    <location>
        <begin position="93"/>
        <end position="114"/>
    </location>
</feature>
<keyword evidence="1" id="KW-0805">Transcription regulation</keyword>
<dbReference type="Proteomes" id="UP000614811">
    <property type="component" value="Unassembled WGS sequence"/>
</dbReference>
<dbReference type="PANTHER" id="PTHR43280">
    <property type="entry name" value="ARAC-FAMILY TRANSCRIPTIONAL REGULATOR"/>
    <property type="match status" value="1"/>
</dbReference>
<name>A0A918S5G5_9GAMM</name>
<proteinExistence type="predicted"/>
<dbReference type="InterPro" id="IPR009057">
    <property type="entry name" value="Homeodomain-like_sf"/>
</dbReference>
<sequence>MSLAQTVILVIGGLQGLLLFTLLITDRRVNSAGKILAVQCLLIATIFFLPMIVFAGNSAFSWLIGVLLFLPACSGGLTYLYCRTALTDSGLRLGDAVHLLPLLLCCLLNYDILLSSERALEFVRVPQTTLLRHTLTQVVFYGQIVVYIVLLVRLVRRSQGQARKTLSAYNPDIFSWLWTLIGFTVLIWGLKVLFYFLMRESVAVTYAPTFNMLADFLLVVMVYFVAVMQWRNPALFHITQLELPSVTSLRVKPEADGVLDRETRAKVLNLVKQQVETQCLYRDSQLTLAALAEQVGVSVHQLSETLNQHDGKNFNQFINEYRVAEVCEQLGQPADRKLIDLALDAGFSSKSSFNAIFKKVTGVTPTQYRTQQI</sequence>
<dbReference type="Gene3D" id="1.10.10.60">
    <property type="entry name" value="Homeodomain-like"/>
    <property type="match status" value="2"/>
</dbReference>
<dbReference type="EMBL" id="BMXA01000010">
    <property type="protein sequence ID" value="GHA21615.1"/>
    <property type="molecule type" value="Genomic_DNA"/>
</dbReference>
<feature type="transmembrane region" description="Helical" evidence="4">
    <location>
        <begin position="210"/>
        <end position="228"/>
    </location>
</feature>
<keyword evidence="4" id="KW-1133">Transmembrane helix</keyword>
<evidence type="ECO:0000259" key="5">
    <source>
        <dbReference type="PROSITE" id="PS01124"/>
    </source>
</evidence>
<feature type="domain" description="HTH araC/xylS-type" evidence="5">
    <location>
        <begin position="265"/>
        <end position="371"/>
    </location>
</feature>
<dbReference type="GO" id="GO:0043565">
    <property type="term" value="F:sequence-specific DNA binding"/>
    <property type="evidence" value="ECO:0007669"/>
    <property type="project" value="InterPro"/>
</dbReference>
<feature type="transmembrane region" description="Helical" evidence="4">
    <location>
        <begin position="60"/>
        <end position="81"/>
    </location>
</feature>
<dbReference type="AlphaFoldDB" id="A0A918S5G5"/>
<dbReference type="GO" id="GO:0003700">
    <property type="term" value="F:DNA-binding transcription factor activity"/>
    <property type="evidence" value="ECO:0007669"/>
    <property type="project" value="InterPro"/>
</dbReference>
<comment type="caution">
    <text evidence="6">The sequence shown here is derived from an EMBL/GenBank/DDBJ whole genome shotgun (WGS) entry which is preliminary data.</text>
</comment>
<dbReference type="InterPro" id="IPR020449">
    <property type="entry name" value="Tscrpt_reg_AraC-type_HTH"/>
</dbReference>
<dbReference type="RefSeq" id="WP_189402956.1">
    <property type="nucleotide sequence ID" value="NZ_BMXA01000010.1"/>
</dbReference>
<accession>A0A918S5G5</accession>
<evidence type="ECO:0000256" key="2">
    <source>
        <dbReference type="ARBA" id="ARBA00023125"/>
    </source>
</evidence>
<dbReference type="PANTHER" id="PTHR43280:SF29">
    <property type="entry name" value="ARAC-FAMILY TRANSCRIPTIONAL REGULATOR"/>
    <property type="match status" value="1"/>
</dbReference>